<comment type="subcellular location">
    <subcellularLocation>
        <location evidence="1">Cell membrane</location>
        <topology evidence="1">Multi-pass membrane protein</topology>
    </subcellularLocation>
</comment>
<name>A0A284QUJ7_ARMOS</name>
<dbReference type="AlphaFoldDB" id="A0A284QUJ7"/>
<evidence type="ECO:0000256" key="5">
    <source>
        <dbReference type="ARBA" id="ARBA00022989"/>
    </source>
</evidence>
<keyword evidence="10" id="KW-1185">Reference proteome</keyword>
<reference evidence="10" key="1">
    <citation type="journal article" date="2017" name="Nat. Ecol. Evol.">
        <title>Genome expansion and lineage-specific genetic innovations in the forest pathogenic fungi Armillaria.</title>
        <authorList>
            <person name="Sipos G."/>
            <person name="Prasanna A.N."/>
            <person name="Walter M.C."/>
            <person name="O'Connor E."/>
            <person name="Balint B."/>
            <person name="Krizsan K."/>
            <person name="Kiss B."/>
            <person name="Hess J."/>
            <person name="Varga T."/>
            <person name="Slot J."/>
            <person name="Riley R."/>
            <person name="Boka B."/>
            <person name="Rigling D."/>
            <person name="Barry K."/>
            <person name="Lee J."/>
            <person name="Mihaltcheva S."/>
            <person name="LaButti K."/>
            <person name="Lipzen A."/>
            <person name="Waldron R."/>
            <person name="Moloney N.M."/>
            <person name="Sperisen C."/>
            <person name="Kredics L."/>
            <person name="Vagvoelgyi C."/>
            <person name="Patrignani A."/>
            <person name="Fitzpatrick D."/>
            <person name="Nagy I."/>
            <person name="Doyle S."/>
            <person name="Anderson J.B."/>
            <person name="Grigoriev I.V."/>
            <person name="Gueldener U."/>
            <person name="Muensterkoetter M."/>
            <person name="Nagy L.G."/>
        </authorList>
    </citation>
    <scope>NUCLEOTIDE SEQUENCE [LARGE SCALE GENOMIC DNA]</scope>
    <source>
        <strain evidence="10">C18/9</strain>
    </source>
</reference>
<keyword evidence="2" id="KW-0813">Transport</keyword>
<dbReference type="OMA" id="VYSEHPL"/>
<evidence type="ECO:0000313" key="10">
    <source>
        <dbReference type="Proteomes" id="UP000219338"/>
    </source>
</evidence>
<gene>
    <name evidence="9" type="ORF">ARMOST_03470</name>
</gene>
<evidence type="ECO:0000313" key="9">
    <source>
        <dbReference type="EMBL" id="SJL00158.1"/>
    </source>
</evidence>
<dbReference type="GO" id="GO:0005254">
    <property type="term" value="F:chloride channel activity"/>
    <property type="evidence" value="ECO:0007669"/>
    <property type="project" value="InterPro"/>
</dbReference>
<dbReference type="PANTHER" id="PTHR33281:SF19">
    <property type="entry name" value="VOLTAGE-DEPENDENT ANION CHANNEL-FORMING PROTEIN YNEE"/>
    <property type="match status" value="1"/>
</dbReference>
<sequence>MVAYNPVLRGKWTIKKFNATVINDIWPEVLFFSAVATMVTFVSIKTPHSLAISPQLLTVLGTVLGLVISFRTSTAYERYQDGRKMWANISIVSRNLAQMIWIHVPNERLDKQQNKVQTTLESVIEKKTMINLVQAFSVAIKHFLRGENGVYYQDLYPLICFLPRFASNTATGTSEMLPLWQASEDGEHPYDHNVHSTIPEPSDDDTPESKDRPSLSPAPSSSWLQSIGKRSTKSKTKAFDPEKALASVHSHRPLKPARNPPKVTLYDYIPILLFFKWIGKMFSRRIDSVRGATRNALGRKIKPQLQESNVPLEITIFLSSYSAFLMRNSLIQPAIAASITANIGMLQDTMNNLGRIATTPLPFAYQAHLRMSLWIYLFLLPFQVFDSFKYLTIPATAFASFLLLGFLEIGSEIENPFNYDLNDLDLDSFCLAIQRELQEITAHPLPDPASFIFTPWNQPFAPGDRRTAAELVKGQSEYGHAENDENGMASIKQTLLRSWRHTDDLTREAR</sequence>
<dbReference type="GO" id="GO:0005886">
    <property type="term" value="C:plasma membrane"/>
    <property type="evidence" value="ECO:0007669"/>
    <property type="project" value="UniProtKB-SubCell"/>
</dbReference>
<proteinExistence type="predicted"/>
<evidence type="ECO:0000256" key="4">
    <source>
        <dbReference type="ARBA" id="ARBA00022692"/>
    </source>
</evidence>
<keyword evidence="7" id="KW-0472">Membrane</keyword>
<dbReference type="PANTHER" id="PTHR33281">
    <property type="entry name" value="UPF0187 PROTEIN YNEE"/>
    <property type="match status" value="1"/>
</dbReference>
<dbReference type="EMBL" id="FUEG01000002">
    <property type="protein sequence ID" value="SJL00158.1"/>
    <property type="molecule type" value="Genomic_DNA"/>
</dbReference>
<dbReference type="Pfam" id="PF25539">
    <property type="entry name" value="Bestrophin_2"/>
    <property type="match status" value="2"/>
</dbReference>
<dbReference type="STRING" id="47428.A0A284QUJ7"/>
<evidence type="ECO:0000256" key="1">
    <source>
        <dbReference type="ARBA" id="ARBA00004651"/>
    </source>
</evidence>
<dbReference type="InterPro" id="IPR044669">
    <property type="entry name" value="YneE/VCCN1/2-like"/>
</dbReference>
<organism evidence="9 10">
    <name type="scientific">Armillaria ostoyae</name>
    <name type="common">Armillaria root rot fungus</name>
    <dbReference type="NCBI Taxonomy" id="47428"/>
    <lineage>
        <taxon>Eukaryota</taxon>
        <taxon>Fungi</taxon>
        <taxon>Dikarya</taxon>
        <taxon>Basidiomycota</taxon>
        <taxon>Agaricomycotina</taxon>
        <taxon>Agaricomycetes</taxon>
        <taxon>Agaricomycetidae</taxon>
        <taxon>Agaricales</taxon>
        <taxon>Marasmiineae</taxon>
        <taxon>Physalacriaceae</taxon>
        <taxon>Armillaria</taxon>
    </lineage>
</organism>
<dbReference type="Proteomes" id="UP000219338">
    <property type="component" value="Unassembled WGS sequence"/>
</dbReference>
<keyword evidence="5" id="KW-1133">Transmembrane helix</keyword>
<evidence type="ECO:0000256" key="7">
    <source>
        <dbReference type="ARBA" id="ARBA00023136"/>
    </source>
</evidence>
<evidence type="ECO:0000256" key="3">
    <source>
        <dbReference type="ARBA" id="ARBA00022475"/>
    </source>
</evidence>
<accession>A0A284QUJ7</accession>
<dbReference type="OrthoDB" id="1368at2759"/>
<evidence type="ECO:0000256" key="6">
    <source>
        <dbReference type="ARBA" id="ARBA00023065"/>
    </source>
</evidence>
<evidence type="ECO:0000256" key="2">
    <source>
        <dbReference type="ARBA" id="ARBA00022448"/>
    </source>
</evidence>
<protein>
    <submittedName>
        <fullName evidence="9">Uncharacterized protein</fullName>
    </submittedName>
</protein>
<keyword evidence="3" id="KW-1003">Cell membrane</keyword>
<keyword evidence="4" id="KW-0812">Transmembrane</keyword>
<feature type="region of interest" description="Disordered" evidence="8">
    <location>
        <begin position="188"/>
        <end position="256"/>
    </location>
</feature>
<evidence type="ECO:0000256" key="8">
    <source>
        <dbReference type="SAM" id="MobiDB-lite"/>
    </source>
</evidence>
<keyword evidence="6" id="KW-0406">Ion transport</keyword>